<reference evidence="2" key="1">
    <citation type="journal article" date="2019" name="Int. J. Syst. Evol. Microbiol.">
        <title>The Global Catalogue of Microorganisms (GCM) 10K type strain sequencing project: providing services to taxonomists for standard genome sequencing and annotation.</title>
        <authorList>
            <consortium name="The Broad Institute Genomics Platform"/>
            <consortium name="The Broad Institute Genome Sequencing Center for Infectious Disease"/>
            <person name="Wu L."/>
            <person name="Ma J."/>
        </authorList>
    </citation>
    <scope>NUCLEOTIDE SEQUENCE [LARGE SCALE GENOMIC DNA]</scope>
    <source>
        <strain evidence="2">CGMCC 1.12371</strain>
    </source>
</reference>
<keyword evidence="2" id="KW-1185">Reference proteome</keyword>
<protein>
    <submittedName>
        <fullName evidence="1">DUF6279 family lipoprotein</fullName>
    </submittedName>
</protein>
<comment type="caution">
    <text evidence="1">The sequence shown here is derived from an EMBL/GenBank/DDBJ whole genome shotgun (WGS) entry which is preliminary data.</text>
</comment>
<dbReference type="Proteomes" id="UP001596501">
    <property type="component" value="Unassembled WGS sequence"/>
</dbReference>
<keyword evidence="1" id="KW-0449">Lipoprotein</keyword>
<gene>
    <name evidence="1" type="ORF">ACFQPB_03725</name>
</gene>
<evidence type="ECO:0000313" key="2">
    <source>
        <dbReference type="Proteomes" id="UP001596501"/>
    </source>
</evidence>
<proteinExistence type="predicted"/>
<evidence type="ECO:0000313" key="1">
    <source>
        <dbReference type="EMBL" id="MFC7407958.1"/>
    </source>
</evidence>
<dbReference type="RefSeq" id="WP_382219871.1">
    <property type="nucleotide sequence ID" value="NZ_JBHTCA010000002.1"/>
</dbReference>
<dbReference type="Pfam" id="PF19795">
    <property type="entry name" value="DUF6279"/>
    <property type="match status" value="1"/>
</dbReference>
<accession>A0ABW2QER3</accession>
<name>A0ABW2QER3_9BURK</name>
<dbReference type="EMBL" id="JBHTCA010000002">
    <property type="protein sequence ID" value="MFC7407958.1"/>
    <property type="molecule type" value="Genomic_DNA"/>
</dbReference>
<sequence length="297" mass="33388">MIAPLDKRRTDAAALKLRIIGFVGLVALLLLQACSTLTLGYNRAATLGYWWLDSQLDLNEAQSQQLRTDLDALHRWHRREALPQYAALLQRWEQLAAQDITPAQACEQFEAARTLLMPIATRSAQPLAQLGQSLSPAQVDHLRRQQAKDNQRFRQDFVEAPQNGLDQRVDRLIDRLEMFYGRLDPTQRQLVREHLARGSFDGAVALAERERRQNDVRQTVAALQATPAQGAALVQAVVQRSLDSPSSTYRNASRQWQREGCALIAALHNSSSPAQRANVAARLRDHMGDFTLLAQQD</sequence>
<dbReference type="PROSITE" id="PS51257">
    <property type="entry name" value="PROKAR_LIPOPROTEIN"/>
    <property type="match status" value="1"/>
</dbReference>
<organism evidence="1 2">
    <name type="scientific">Hydrogenophaga atypica</name>
    <dbReference type="NCBI Taxonomy" id="249409"/>
    <lineage>
        <taxon>Bacteria</taxon>
        <taxon>Pseudomonadati</taxon>
        <taxon>Pseudomonadota</taxon>
        <taxon>Betaproteobacteria</taxon>
        <taxon>Burkholderiales</taxon>
        <taxon>Comamonadaceae</taxon>
        <taxon>Hydrogenophaga</taxon>
    </lineage>
</organism>